<sequence>MRQGACPKRLIRGTKRRLKSLEYMTCISHSDMTPPLINSLMIPKRYVLGKTKAKRSNGFNSTCLSFLVKQLTLCLLVMKRIV</sequence>
<evidence type="ECO:0000313" key="1">
    <source>
        <dbReference type="EMBL" id="KAF6202888.1"/>
    </source>
</evidence>
<accession>A0A8S9X3E4</accession>
<dbReference type="EMBL" id="WIXP02000011">
    <property type="protein sequence ID" value="KAF6202888.1"/>
    <property type="molecule type" value="Genomic_DNA"/>
</dbReference>
<dbReference type="AlphaFoldDB" id="A0A8S9X3E4"/>
<keyword evidence="2" id="KW-1185">Reference proteome</keyword>
<protein>
    <submittedName>
        <fullName evidence="1">Uncharacterized protein</fullName>
    </submittedName>
</protein>
<name>A0A8S9X3E4_APOLU</name>
<reference evidence="1" key="1">
    <citation type="journal article" date="2021" name="Mol. Ecol. Resour.">
        <title>Apolygus lucorum genome provides insights into omnivorousness and mesophyll feeding.</title>
        <authorList>
            <person name="Liu Y."/>
            <person name="Liu H."/>
            <person name="Wang H."/>
            <person name="Huang T."/>
            <person name="Liu B."/>
            <person name="Yang B."/>
            <person name="Yin L."/>
            <person name="Li B."/>
            <person name="Zhang Y."/>
            <person name="Zhang S."/>
            <person name="Jiang F."/>
            <person name="Zhang X."/>
            <person name="Ren Y."/>
            <person name="Wang B."/>
            <person name="Wang S."/>
            <person name="Lu Y."/>
            <person name="Wu K."/>
            <person name="Fan W."/>
            <person name="Wang G."/>
        </authorList>
    </citation>
    <scope>NUCLEOTIDE SEQUENCE</scope>
    <source>
        <strain evidence="1">12Hb</strain>
    </source>
</reference>
<proteinExistence type="predicted"/>
<gene>
    <name evidence="1" type="ORF">GE061_003295</name>
</gene>
<organism evidence="1 2">
    <name type="scientific">Apolygus lucorum</name>
    <name type="common">Small green plant bug</name>
    <name type="synonym">Lygocoris lucorum</name>
    <dbReference type="NCBI Taxonomy" id="248454"/>
    <lineage>
        <taxon>Eukaryota</taxon>
        <taxon>Metazoa</taxon>
        <taxon>Ecdysozoa</taxon>
        <taxon>Arthropoda</taxon>
        <taxon>Hexapoda</taxon>
        <taxon>Insecta</taxon>
        <taxon>Pterygota</taxon>
        <taxon>Neoptera</taxon>
        <taxon>Paraneoptera</taxon>
        <taxon>Hemiptera</taxon>
        <taxon>Heteroptera</taxon>
        <taxon>Panheteroptera</taxon>
        <taxon>Cimicomorpha</taxon>
        <taxon>Miridae</taxon>
        <taxon>Mirini</taxon>
        <taxon>Apolygus</taxon>
    </lineage>
</organism>
<comment type="caution">
    <text evidence="1">The sequence shown here is derived from an EMBL/GenBank/DDBJ whole genome shotgun (WGS) entry which is preliminary data.</text>
</comment>
<evidence type="ECO:0000313" key="2">
    <source>
        <dbReference type="Proteomes" id="UP000466442"/>
    </source>
</evidence>
<dbReference type="Proteomes" id="UP000466442">
    <property type="component" value="Unassembled WGS sequence"/>
</dbReference>